<dbReference type="Gene3D" id="1.10.10.10">
    <property type="entry name" value="Winged helix-like DNA-binding domain superfamily/Winged helix DNA-binding domain"/>
    <property type="match status" value="1"/>
</dbReference>
<dbReference type="Pfam" id="PF00392">
    <property type="entry name" value="GntR"/>
    <property type="match status" value="1"/>
</dbReference>
<dbReference type="Gene3D" id="3.40.640.10">
    <property type="entry name" value="Type I PLP-dependent aspartate aminotransferase-like (Major domain)"/>
    <property type="match status" value="1"/>
</dbReference>
<evidence type="ECO:0000256" key="2">
    <source>
        <dbReference type="ARBA" id="ARBA00022898"/>
    </source>
</evidence>
<dbReference type="SUPFAM" id="SSF46785">
    <property type="entry name" value="Winged helix' DNA-binding domain"/>
    <property type="match status" value="1"/>
</dbReference>
<evidence type="ECO:0000256" key="3">
    <source>
        <dbReference type="ARBA" id="ARBA00023015"/>
    </source>
</evidence>
<keyword evidence="5" id="KW-0804">Transcription</keyword>
<sequence>MRSVLECDWIAWRTECLQNGLIEISTYQNIKGHFERVSRMKTRATAYPIWNRFQRSPDDSLSLREQLVRFFRKGVADGTLQPGIRLPASRVLAQELGLSRITVSGAYEQLVAEGFLEARRGAGTYVAARIAEQKPLSSTPASQERQRAPVSVRARRLAGVDSMSMARAAWPLTPGLPALDAFPYALWGRLEGRFWRRRPTPDLSYGDPQGFLPLREALAEYLGAARGVVCNAHQIIIAPGAQAGVSIATLALTDMGDRVWVEDPGYDAAYRSLILAGVAAVGIGVDAEGLDVDDGRNRAPDARLAMVSPSHQYPLGVTMSLARRLALLQWANEASAFILEDDYDSEFRYECAPTPALKALDGDNGRVIYIGTLSKLLAPGLRLGFLVAPDNLIDALCAVRNGTDHRVPMPLQATAADFIGNGHLGAHIRRSKAIYAERRAALLSAINSEGSGWLTMPTASTGLHMVTELPYCCNDQALAAAARTRQIGVMPLSGYFVDAARTTQPGLLMGFGNTRPESMKGAIQALCRLVEAGSVATTNALISAKTRYPESPS</sequence>
<dbReference type="InterPro" id="IPR051446">
    <property type="entry name" value="HTH_trans_reg/aminotransferase"/>
</dbReference>
<dbReference type="CDD" id="cd07377">
    <property type="entry name" value="WHTH_GntR"/>
    <property type="match status" value="1"/>
</dbReference>
<evidence type="ECO:0000256" key="4">
    <source>
        <dbReference type="ARBA" id="ARBA00023125"/>
    </source>
</evidence>
<dbReference type="Pfam" id="PF00155">
    <property type="entry name" value="Aminotran_1_2"/>
    <property type="match status" value="1"/>
</dbReference>
<proteinExistence type="inferred from homology"/>
<reference evidence="8" key="1">
    <citation type="journal article" date="2019" name="Int. J. Syst. Evol. Microbiol.">
        <title>The Global Catalogue of Microorganisms (GCM) 10K type strain sequencing project: providing services to taxonomists for standard genome sequencing and annotation.</title>
        <authorList>
            <consortium name="The Broad Institute Genomics Platform"/>
            <consortium name="The Broad Institute Genome Sequencing Center for Infectious Disease"/>
            <person name="Wu L."/>
            <person name="Ma J."/>
        </authorList>
    </citation>
    <scope>NUCLEOTIDE SEQUENCE [LARGE SCALE GENOMIC DNA]</scope>
    <source>
        <strain evidence="8">CCUG 53903</strain>
    </source>
</reference>
<dbReference type="InterPro" id="IPR015421">
    <property type="entry name" value="PyrdxlP-dep_Trfase_major"/>
</dbReference>
<evidence type="ECO:0000313" key="8">
    <source>
        <dbReference type="Proteomes" id="UP001596457"/>
    </source>
</evidence>
<name>A0ABW2SAI4_9BURK</name>
<dbReference type="EMBL" id="JBHTBZ010000017">
    <property type="protein sequence ID" value="MFC7460431.1"/>
    <property type="molecule type" value="Genomic_DNA"/>
</dbReference>
<evidence type="ECO:0000313" key="7">
    <source>
        <dbReference type="EMBL" id="MFC7460431.1"/>
    </source>
</evidence>
<dbReference type="RefSeq" id="WP_382199711.1">
    <property type="nucleotide sequence ID" value="NZ_JBHTBZ010000017.1"/>
</dbReference>
<feature type="domain" description="HTH gntR-type" evidence="6">
    <location>
        <begin position="61"/>
        <end position="129"/>
    </location>
</feature>
<dbReference type="InterPro" id="IPR015424">
    <property type="entry name" value="PyrdxlP-dep_Trfase"/>
</dbReference>
<gene>
    <name evidence="7" type="ORF">ACFQU0_08325</name>
</gene>
<dbReference type="CDD" id="cd00609">
    <property type="entry name" value="AAT_like"/>
    <property type="match status" value="1"/>
</dbReference>
<dbReference type="PANTHER" id="PTHR46577:SF1">
    <property type="entry name" value="HTH-TYPE TRANSCRIPTIONAL REGULATORY PROTEIN GABR"/>
    <property type="match status" value="1"/>
</dbReference>
<keyword evidence="7" id="KW-0808">Transferase</keyword>
<dbReference type="PRINTS" id="PR00035">
    <property type="entry name" value="HTHGNTR"/>
</dbReference>
<keyword evidence="7" id="KW-0032">Aminotransferase</keyword>
<keyword evidence="4" id="KW-0238">DNA-binding</keyword>
<dbReference type="InterPro" id="IPR004839">
    <property type="entry name" value="Aminotransferase_I/II_large"/>
</dbReference>
<organism evidence="7 8">
    <name type="scientific">Hydrogenophaga defluvii</name>
    <dbReference type="NCBI Taxonomy" id="249410"/>
    <lineage>
        <taxon>Bacteria</taxon>
        <taxon>Pseudomonadati</taxon>
        <taxon>Pseudomonadota</taxon>
        <taxon>Betaproteobacteria</taxon>
        <taxon>Burkholderiales</taxon>
        <taxon>Comamonadaceae</taxon>
        <taxon>Hydrogenophaga</taxon>
    </lineage>
</organism>
<evidence type="ECO:0000256" key="5">
    <source>
        <dbReference type="ARBA" id="ARBA00023163"/>
    </source>
</evidence>
<protein>
    <submittedName>
        <fullName evidence="7">PLP-dependent aminotransferase family protein</fullName>
    </submittedName>
</protein>
<dbReference type="Proteomes" id="UP001596457">
    <property type="component" value="Unassembled WGS sequence"/>
</dbReference>
<comment type="similarity">
    <text evidence="1">In the C-terminal section; belongs to the class-I pyridoxal-phosphate-dependent aminotransferase family.</text>
</comment>
<dbReference type="SUPFAM" id="SSF53383">
    <property type="entry name" value="PLP-dependent transferases"/>
    <property type="match status" value="1"/>
</dbReference>
<evidence type="ECO:0000259" key="6">
    <source>
        <dbReference type="PROSITE" id="PS50949"/>
    </source>
</evidence>
<dbReference type="PROSITE" id="PS50949">
    <property type="entry name" value="HTH_GNTR"/>
    <property type="match status" value="1"/>
</dbReference>
<dbReference type="GO" id="GO:0008483">
    <property type="term" value="F:transaminase activity"/>
    <property type="evidence" value="ECO:0007669"/>
    <property type="project" value="UniProtKB-KW"/>
</dbReference>
<keyword evidence="8" id="KW-1185">Reference proteome</keyword>
<comment type="caution">
    <text evidence="7">The sequence shown here is derived from an EMBL/GenBank/DDBJ whole genome shotgun (WGS) entry which is preliminary data.</text>
</comment>
<dbReference type="InterPro" id="IPR036390">
    <property type="entry name" value="WH_DNA-bd_sf"/>
</dbReference>
<dbReference type="PANTHER" id="PTHR46577">
    <property type="entry name" value="HTH-TYPE TRANSCRIPTIONAL REGULATORY PROTEIN GABR"/>
    <property type="match status" value="1"/>
</dbReference>
<evidence type="ECO:0000256" key="1">
    <source>
        <dbReference type="ARBA" id="ARBA00005384"/>
    </source>
</evidence>
<keyword evidence="3" id="KW-0805">Transcription regulation</keyword>
<dbReference type="InterPro" id="IPR000524">
    <property type="entry name" value="Tscrpt_reg_HTH_GntR"/>
</dbReference>
<keyword evidence="2" id="KW-0663">Pyridoxal phosphate</keyword>
<accession>A0ABW2SAI4</accession>
<dbReference type="SMART" id="SM00345">
    <property type="entry name" value="HTH_GNTR"/>
    <property type="match status" value="1"/>
</dbReference>
<dbReference type="InterPro" id="IPR036388">
    <property type="entry name" value="WH-like_DNA-bd_sf"/>
</dbReference>